<organism evidence="1 2">
    <name type="scientific">Dentipellis fragilis</name>
    <dbReference type="NCBI Taxonomy" id="205917"/>
    <lineage>
        <taxon>Eukaryota</taxon>
        <taxon>Fungi</taxon>
        <taxon>Dikarya</taxon>
        <taxon>Basidiomycota</taxon>
        <taxon>Agaricomycotina</taxon>
        <taxon>Agaricomycetes</taxon>
        <taxon>Russulales</taxon>
        <taxon>Hericiaceae</taxon>
        <taxon>Dentipellis</taxon>
    </lineage>
</organism>
<dbReference type="OrthoDB" id="1001765at2759"/>
<keyword evidence="2" id="KW-1185">Reference proteome</keyword>
<dbReference type="SUPFAM" id="SSF47240">
    <property type="entry name" value="Ferritin-like"/>
    <property type="match status" value="1"/>
</dbReference>
<proteinExistence type="predicted"/>
<protein>
    <submittedName>
        <fullName evidence="1">Uncharacterized protein</fullName>
    </submittedName>
</protein>
<reference evidence="1 2" key="1">
    <citation type="submission" date="2019-02" db="EMBL/GenBank/DDBJ databases">
        <title>Genome sequencing of the rare red list fungi Dentipellis fragilis.</title>
        <authorList>
            <person name="Buettner E."/>
            <person name="Kellner H."/>
        </authorList>
    </citation>
    <scope>NUCLEOTIDE SEQUENCE [LARGE SCALE GENOMIC DNA]</scope>
    <source>
        <strain evidence="1 2">DSM 105465</strain>
    </source>
</reference>
<dbReference type="Pfam" id="PF13668">
    <property type="entry name" value="Ferritin_2"/>
    <property type="match status" value="1"/>
</dbReference>
<name>A0A4Y9YAY6_9AGAM</name>
<dbReference type="InterPro" id="IPR039254">
    <property type="entry name" value="Rds1"/>
</dbReference>
<accession>A0A4Y9YAY6</accession>
<gene>
    <name evidence="1" type="ORF">EVG20_g7682</name>
</gene>
<dbReference type="EMBL" id="SEOQ01000602">
    <property type="protein sequence ID" value="TFY59716.1"/>
    <property type="molecule type" value="Genomic_DNA"/>
</dbReference>
<dbReference type="Proteomes" id="UP000298327">
    <property type="component" value="Unassembled WGS sequence"/>
</dbReference>
<dbReference type="STRING" id="205917.A0A4Y9YAY6"/>
<evidence type="ECO:0000313" key="1">
    <source>
        <dbReference type="EMBL" id="TFY59716.1"/>
    </source>
</evidence>
<dbReference type="InterPro" id="IPR009078">
    <property type="entry name" value="Ferritin-like_SF"/>
</dbReference>
<dbReference type="AlphaFoldDB" id="A0A4Y9YAY6"/>
<comment type="caution">
    <text evidence="1">The sequence shown here is derived from an EMBL/GenBank/DDBJ whole genome shotgun (WGS) entry which is preliminary data.</text>
</comment>
<sequence>MLTLVVLLPPSQIVSSISQHPTTVYKSTASRRQPFQLHPRPSISITSFHSHIAMGVFCYLVIGALAFHGVSASPTRLFARDTDHPFANDTNILNFALTLEHLENVFYTTGLQNFSQQDFDKAGLPSGTRGFYEQISAHEQTHVDTLTATLASLGAPAVQACTYNYGVNGNVSTFVELSDLFETVGASAYSGAAHYLNKSDLLTVAASILATEARQSTWINNAIRGANPWSTAFETPLDLNQVFTLGIRPNPPLTATPPTALPGQNVSLTFNASKAGNTTLFAAFLNGLNATYVQLNGSQPFNVSIPQNLTGTTFLAITNSSSEHADNVTVAGPAFFNFAFGADNQTVPLKFIKLIES</sequence>
<dbReference type="PANTHER" id="PTHR38705">
    <property type="entry name" value="PROTEIN RDS1"/>
    <property type="match status" value="1"/>
</dbReference>
<dbReference type="PANTHER" id="PTHR38705:SF1">
    <property type="entry name" value="PROTEIN RDS1"/>
    <property type="match status" value="1"/>
</dbReference>
<evidence type="ECO:0000313" key="2">
    <source>
        <dbReference type="Proteomes" id="UP000298327"/>
    </source>
</evidence>